<reference evidence="9" key="1">
    <citation type="submission" date="2017-04" db="EMBL/GenBank/DDBJ databases">
        <authorList>
            <person name="Varghese N."/>
            <person name="Submissions S."/>
        </authorList>
    </citation>
    <scope>NUCLEOTIDE SEQUENCE [LARGE SCALE GENOMIC DNA]</scope>
    <source>
        <strain evidence="9">DSM 16537</strain>
    </source>
</reference>
<evidence type="ECO:0000256" key="4">
    <source>
        <dbReference type="ARBA" id="ARBA00022452"/>
    </source>
</evidence>
<evidence type="ECO:0000256" key="6">
    <source>
        <dbReference type="ARBA" id="ARBA00023136"/>
    </source>
</evidence>
<dbReference type="SUPFAM" id="SSF56954">
    <property type="entry name" value="Outer membrane efflux proteins (OEP)"/>
    <property type="match status" value="1"/>
</dbReference>
<sequence length="455" mass="52175">MEKLIKILQFNMKKLLITCLIFAGFVLDLQAQDTLRLNFQEAVQIGLQHNLTLQTLNNQQEVLKIEKKAAQMGHLPSLNLSNNTFRQIGQQFQQVEGELIVTTEANNIITANLNTNMPIFNGARRINTTKATKYFEEAGKNGLDRAAQDVMFNVAQQYLQLLLDQELYLIAMENLENQKKQLEQIEGFVEAGLRTLSDQYNQQSEVARLETVALNAKIQLETDAWTLAETLQLEPNLIPFVEPVSIEPMKSEFLTLPLEELYDLAIQQRKDYKQQELLEQGNKKMIAASRAVLYPQINAFFSYNTFYTSFDERSVNSQLWQIFPQQILGFSLNIPIFNNFNNKADVVRSKVQFQNQQLEKMALERRISQDIKLSYENYKAAIKREEATKVQLKAAVEAQSAISERFRLGVSNFVDLATANQQLVTAQSDYAQALYTLFFQEIILRYALGVLEVEV</sequence>
<organism evidence="8 9">
    <name type="scientific">Aquiflexum balticum DSM 16537</name>
    <dbReference type="NCBI Taxonomy" id="758820"/>
    <lineage>
        <taxon>Bacteria</taxon>
        <taxon>Pseudomonadati</taxon>
        <taxon>Bacteroidota</taxon>
        <taxon>Cytophagia</taxon>
        <taxon>Cytophagales</taxon>
        <taxon>Cyclobacteriaceae</taxon>
        <taxon>Aquiflexum</taxon>
    </lineage>
</organism>
<dbReference type="AlphaFoldDB" id="A0A1W2H955"/>
<keyword evidence="9" id="KW-1185">Reference proteome</keyword>
<dbReference type="GO" id="GO:0015562">
    <property type="term" value="F:efflux transmembrane transporter activity"/>
    <property type="evidence" value="ECO:0007669"/>
    <property type="project" value="InterPro"/>
</dbReference>
<keyword evidence="4" id="KW-1134">Transmembrane beta strand</keyword>
<dbReference type="STRING" id="758820.SAMN00777080_4063"/>
<keyword evidence="6" id="KW-0472">Membrane</keyword>
<protein>
    <submittedName>
        <fullName evidence="8">Outer membrane protein</fullName>
    </submittedName>
</protein>
<dbReference type="PANTHER" id="PTHR30026:SF20">
    <property type="entry name" value="OUTER MEMBRANE PROTEIN TOLC"/>
    <property type="match status" value="1"/>
</dbReference>
<dbReference type="OrthoDB" id="9811587at2"/>
<comment type="subcellular location">
    <subcellularLocation>
        <location evidence="1">Cell outer membrane</location>
    </subcellularLocation>
</comment>
<keyword evidence="7" id="KW-0998">Cell outer membrane</keyword>
<evidence type="ECO:0000256" key="1">
    <source>
        <dbReference type="ARBA" id="ARBA00004442"/>
    </source>
</evidence>
<comment type="similarity">
    <text evidence="2">Belongs to the outer membrane factor (OMF) (TC 1.B.17) family.</text>
</comment>
<evidence type="ECO:0000313" key="9">
    <source>
        <dbReference type="Proteomes" id="UP000192333"/>
    </source>
</evidence>
<keyword evidence="3" id="KW-0813">Transport</keyword>
<dbReference type="Proteomes" id="UP000192333">
    <property type="component" value="Chromosome I"/>
</dbReference>
<dbReference type="GO" id="GO:0009279">
    <property type="term" value="C:cell outer membrane"/>
    <property type="evidence" value="ECO:0007669"/>
    <property type="project" value="UniProtKB-SubCell"/>
</dbReference>
<gene>
    <name evidence="8" type="ORF">SAMN00777080_4063</name>
</gene>
<name>A0A1W2H955_9BACT</name>
<proteinExistence type="inferred from homology"/>
<evidence type="ECO:0000256" key="2">
    <source>
        <dbReference type="ARBA" id="ARBA00007613"/>
    </source>
</evidence>
<dbReference type="Pfam" id="PF02321">
    <property type="entry name" value="OEP"/>
    <property type="match status" value="2"/>
</dbReference>
<accession>A0A1W2H955</accession>
<dbReference type="PANTHER" id="PTHR30026">
    <property type="entry name" value="OUTER MEMBRANE PROTEIN TOLC"/>
    <property type="match status" value="1"/>
</dbReference>
<dbReference type="GO" id="GO:0015288">
    <property type="term" value="F:porin activity"/>
    <property type="evidence" value="ECO:0007669"/>
    <property type="project" value="TreeGrafter"/>
</dbReference>
<evidence type="ECO:0000256" key="3">
    <source>
        <dbReference type="ARBA" id="ARBA00022448"/>
    </source>
</evidence>
<dbReference type="InterPro" id="IPR003423">
    <property type="entry name" value="OMP_efflux"/>
</dbReference>
<evidence type="ECO:0000313" key="8">
    <source>
        <dbReference type="EMBL" id="SMD45413.1"/>
    </source>
</evidence>
<dbReference type="EMBL" id="LT838813">
    <property type="protein sequence ID" value="SMD45413.1"/>
    <property type="molecule type" value="Genomic_DNA"/>
</dbReference>
<dbReference type="Gene3D" id="1.20.1600.10">
    <property type="entry name" value="Outer membrane efflux proteins (OEP)"/>
    <property type="match status" value="1"/>
</dbReference>
<dbReference type="InterPro" id="IPR051906">
    <property type="entry name" value="TolC-like"/>
</dbReference>
<dbReference type="GO" id="GO:1990281">
    <property type="term" value="C:efflux pump complex"/>
    <property type="evidence" value="ECO:0007669"/>
    <property type="project" value="TreeGrafter"/>
</dbReference>
<keyword evidence="5" id="KW-0812">Transmembrane</keyword>
<evidence type="ECO:0000256" key="5">
    <source>
        <dbReference type="ARBA" id="ARBA00022692"/>
    </source>
</evidence>
<evidence type="ECO:0000256" key="7">
    <source>
        <dbReference type="ARBA" id="ARBA00023237"/>
    </source>
</evidence>